<protein>
    <submittedName>
        <fullName evidence="1">Uncharacterized protein</fullName>
    </submittedName>
</protein>
<gene>
    <name evidence="1" type="ORF">FHI69_19570</name>
</gene>
<dbReference type="AlphaFoldDB" id="A0A5C4NRL1"/>
<name>A0A5C4NRL1_9BURK</name>
<reference evidence="1 2" key="1">
    <citation type="submission" date="2019-06" db="EMBL/GenBank/DDBJ databases">
        <title>Genome sequence of Janthinobacterium lividum UCD_MED1.</title>
        <authorList>
            <person name="De Leon M.E."/>
            <person name="Jospin G."/>
        </authorList>
    </citation>
    <scope>NUCLEOTIDE SEQUENCE [LARGE SCALE GENOMIC DNA]</scope>
    <source>
        <strain evidence="1 2">UCD_MED1</strain>
    </source>
</reference>
<comment type="caution">
    <text evidence="1">The sequence shown here is derived from an EMBL/GenBank/DDBJ whole genome shotgun (WGS) entry which is preliminary data.</text>
</comment>
<evidence type="ECO:0000313" key="2">
    <source>
        <dbReference type="Proteomes" id="UP000305681"/>
    </source>
</evidence>
<dbReference type="EMBL" id="VDGE01000008">
    <property type="protein sequence ID" value="TNC75307.1"/>
    <property type="molecule type" value="Genomic_DNA"/>
</dbReference>
<evidence type="ECO:0000313" key="1">
    <source>
        <dbReference type="EMBL" id="TNC75307.1"/>
    </source>
</evidence>
<accession>A0A5C4NRL1</accession>
<proteinExistence type="predicted"/>
<sequence length="75" mass="8262">MKATRPECGHVRQAPANSMLAAAAKTAARNHAGTLFFFPTSKWPRVEDGYYTNAVTSNSSRFVFFILYAALVFST</sequence>
<dbReference type="RefSeq" id="WP_128141319.1">
    <property type="nucleotide sequence ID" value="NZ_FPKH01000008.1"/>
</dbReference>
<organism evidence="1 2">
    <name type="scientific">Janthinobacterium lividum</name>
    <dbReference type="NCBI Taxonomy" id="29581"/>
    <lineage>
        <taxon>Bacteria</taxon>
        <taxon>Pseudomonadati</taxon>
        <taxon>Pseudomonadota</taxon>
        <taxon>Betaproteobacteria</taxon>
        <taxon>Burkholderiales</taxon>
        <taxon>Oxalobacteraceae</taxon>
        <taxon>Janthinobacterium</taxon>
    </lineage>
</organism>
<dbReference type="Proteomes" id="UP000305681">
    <property type="component" value="Unassembled WGS sequence"/>
</dbReference>